<keyword evidence="7" id="KW-0479">Metal-binding</keyword>
<dbReference type="SUPFAM" id="SSF81653">
    <property type="entry name" value="Calcium ATPase, transduction domain A"/>
    <property type="match status" value="1"/>
</dbReference>
<dbReference type="GO" id="GO:0005886">
    <property type="term" value="C:plasma membrane"/>
    <property type="evidence" value="ECO:0007669"/>
    <property type="project" value="UniProtKB-SubCell"/>
</dbReference>
<accession>A0AAU8HQK0</accession>
<dbReference type="FunFam" id="1.20.1110.10:FF:000065">
    <property type="entry name" value="Sarcoplasmic/endoplasmic reticulum calcium ATPase 1"/>
    <property type="match status" value="1"/>
</dbReference>
<dbReference type="PANTHER" id="PTHR43294:SF21">
    <property type="entry name" value="CATION TRANSPORTING ATPASE"/>
    <property type="match status" value="1"/>
</dbReference>
<dbReference type="PRINTS" id="PR00120">
    <property type="entry name" value="HATPASE"/>
</dbReference>
<feature type="transmembrane region" description="Helical" evidence="15">
    <location>
        <begin position="873"/>
        <end position="894"/>
    </location>
</feature>
<keyword evidence="11" id="KW-1278">Translocase</keyword>
<dbReference type="EC" id="7.2.2.10" evidence="3"/>
<dbReference type="InterPro" id="IPR004014">
    <property type="entry name" value="ATPase_P-typ_cation-transptr_N"/>
</dbReference>
<evidence type="ECO:0000256" key="6">
    <source>
        <dbReference type="ARBA" id="ARBA00022692"/>
    </source>
</evidence>
<dbReference type="Gene3D" id="2.70.150.10">
    <property type="entry name" value="Calcium-transporting ATPase, cytoplasmic transduction domain A"/>
    <property type="match status" value="1"/>
</dbReference>
<dbReference type="InterPro" id="IPR023298">
    <property type="entry name" value="ATPase_P-typ_TM_dom_sf"/>
</dbReference>
<sequence>MDNITNLDLTQLEKRLATNFDSGLKESTAQQRLNKDGKNEIKQQKSVSPIGLFIDQFKDAMVIVLIFATLISGLLGEYYDSITIIIIIVLNAVLGFFQEFKAEKSLQALAKMTSPKATVIRGGKEQKIDSSDIVVGDIVLLSGGDKVPADIRLIDSQNLEIDESALTGESVPVLKKHQKKVKSAVISDAVNCGFMGTSVTKGKARGMVFATGMKTAMGQIAHMIDSEGNEPTPLQVRLNQLGKVLVSICLLVSFLVVLLGIYRGENIYKMFLAGVSLAVAAIPEGMPAIVTICLALGVQRMLKRRAIVRKLPAVETLGCATVICSDKTGTLTQNKMTVEKIYVDGKYIDVTGEGYTPKGRFLYKNSILDKLNGKSSLLQLLKIASVCNNSKVIKIAKKLGSKNYDIQGDPTEGALNVCCQKADITKEEELIGKELVSELPFDSDRKMMSVVVRDKNKLTGYTKGAPDIILSKCKKVLMSGIEMPLTSERQREIESAISRLANQGYRTLAISYKSNVISSDEKHVEDGMTFVGLTAIFDPPRKEVFSAVAKCRSAGIRTIMITGDHKATAVSIAKQLKILPPGGRVVTGAELSEYSLSRLMDIIDDVYVFARVSPEHKLKIVKALKEKGHTVAMTGDGVNDGPAIKAADIGIAMGITGTEVTKEAASLVLSDDNFATIVEAVEEGRNIYDNIRKFIRFLLSCNVGEIMTMFLAMLMGLPLPLKPIQILWINLVTDGFPALALGVEKPEEDIMKRKPRKKNQSVFSDGLDFKIFSRGLIISIITLSLFIIGYRTSNQNIEVARTMAFVSLIVTQLVHVFDCRSENKTIFEMNIFSNFYLIAAVSLSTLLMLAVIYVTPLQKVFSTVPLTMQQWVMIFGVVAIPYIIQMLVVAYKYLVKKPHYSSFLE</sequence>
<dbReference type="GO" id="GO:0140352">
    <property type="term" value="P:export from cell"/>
    <property type="evidence" value="ECO:0007669"/>
    <property type="project" value="UniProtKB-ARBA"/>
</dbReference>
<protein>
    <recommendedName>
        <fullName evidence="3">P-type Ca(2+) transporter</fullName>
        <ecNumber evidence="3">7.2.2.10</ecNumber>
    </recommendedName>
</protein>
<dbReference type="SMART" id="SM00831">
    <property type="entry name" value="Cation_ATPase_N"/>
    <property type="match status" value="1"/>
</dbReference>
<dbReference type="Pfam" id="PF00690">
    <property type="entry name" value="Cation_ATPase_N"/>
    <property type="match status" value="1"/>
</dbReference>
<dbReference type="InterPro" id="IPR005782">
    <property type="entry name" value="P-type_ATPase_IIA"/>
</dbReference>
<dbReference type="SFLD" id="SFLDF00027">
    <property type="entry name" value="p-type_atpase"/>
    <property type="match status" value="1"/>
</dbReference>
<keyword evidence="6 15" id="KW-0812">Transmembrane</keyword>
<dbReference type="GO" id="GO:0005388">
    <property type="term" value="F:P-type calcium transporter activity"/>
    <property type="evidence" value="ECO:0007669"/>
    <property type="project" value="UniProtKB-EC"/>
</dbReference>
<keyword evidence="8" id="KW-0547">Nucleotide-binding</keyword>
<dbReference type="SUPFAM" id="SSF81660">
    <property type="entry name" value="Metal cation-transporting ATPase, ATP-binding domain N"/>
    <property type="match status" value="1"/>
</dbReference>
<dbReference type="InterPro" id="IPR023299">
    <property type="entry name" value="ATPase_P-typ_cyto_dom_N"/>
</dbReference>
<evidence type="ECO:0000256" key="5">
    <source>
        <dbReference type="ARBA" id="ARBA00022568"/>
    </source>
</evidence>
<reference evidence="17" key="2">
    <citation type="submission" date="2024-06" db="EMBL/GenBank/DDBJ databases">
        <authorList>
            <person name="Petrova K.O."/>
            <person name="Toshchakov S.V."/>
            <person name="Boltjanskaja Y.V."/>
            <person name="Kevbrin V.V."/>
        </authorList>
    </citation>
    <scope>NUCLEOTIDE SEQUENCE</scope>
    <source>
        <strain evidence="17">Z-710</strain>
    </source>
</reference>
<keyword evidence="5" id="KW-0406">Ion transport</keyword>
<dbReference type="FunFam" id="2.70.150.10:FF:000016">
    <property type="entry name" value="Calcium-transporting P-type ATPase putative"/>
    <property type="match status" value="1"/>
</dbReference>
<dbReference type="PANTHER" id="PTHR43294">
    <property type="entry name" value="SODIUM/POTASSIUM-TRANSPORTING ATPASE SUBUNIT ALPHA"/>
    <property type="match status" value="1"/>
</dbReference>
<dbReference type="Pfam" id="PF13246">
    <property type="entry name" value="Cation_ATPase"/>
    <property type="match status" value="1"/>
</dbReference>
<feature type="transmembrane region" description="Helical" evidence="15">
    <location>
        <begin position="831"/>
        <end position="853"/>
    </location>
</feature>
<reference evidence="17" key="1">
    <citation type="journal article" date="2018" name="Antonie Van Leeuwenhoek">
        <title>Proteinivorax hydrogeniformans sp. nov., an anaerobic, haloalkaliphilic bacterium fermenting proteinaceous compounds with high hydrogen production.</title>
        <authorList>
            <person name="Boltyanskaya Y."/>
            <person name="Detkova E."/>
            <person name="Pimenov N."/>
            <person name="Kevbrin V."/>
        </authorList>
    </citation>
    <scope>NUCLEOTIDE SEQUENCE</scope>
    <source>
        <strain evidence="17">Z-710</strain>
    </source>
</reference>
<gene>
    <name evidence="17" type="ORF">PRVXH_001504</name>
</gene>
<dbReference type="InterPro" id="IPR023214">
    <property type="entry name" value="HAD_sf"/>
</dbReference>
<feature type="transmembrane region" description="Helical" evidence="15">
    <location>
        <begin position="771"/>
        <end position="790"/>
    </location>
</feature>
<keyword evidence="5" id="KW-0106">Calcium</keyword>
<keyword evidence="9" id="KW-0067">ATP-binding</keyword>
<evidence type="ECO:0000256" key="10">
    <source>
        <dbReference type="ARBA" id="ARBA00022842"/>
    </source>
</evidence>
<evidence type="ECO:0000256" key="9">
    <source>
        <dbReference type="ARBA" id="ARBA00022840"/>
    </source>
</evidence>
<proteinExistence type="inferred from homology"/>
<dbReference type="InterPro" id="IPR059000">
    <property type="entry name" value="ATPase_P-type_domA"/>
</dbReference>
<feature type="transmembrane region" description="Helical" evidence="15">
    <location>
        <begin position="270"/>
        <end position="296"/>
    </location>
</feature>
<evidence type="ECO:0000256" key="14">
    <source>
        <dbReference type="ARBA" id="ARBA00048694"/>
    </source>
</evidence>
<dbReference type="SFLD" id="SFLDS00003">
    <property type="entry name" value="Haloacid_Dehalogenase"/>
    <property type="match status" value="1"/>
</dbReference>
<evidence type="ECO:0000256" key="1">
    <source>
        <dbReference type="ARBA" id="ARBA00004651"/>
    </source>
</evidence>
<evidence type="ECO:0000259" key="16">
    <source>
        <dbReference type="SMART" id="SM00831"/>
    </source>
</evidence>
<name>A0AAU8HQK0_9FIRM</name>
<dbReference type="SUPFAM" id="SSF56784">
    <property type="entry name" value="HAD-like"/>
    <property type="match status" value="1"/>
</dbReference>
<evidence type="ECO:0000256" key="12">
    <source>
        <dbReference type="ARBA" id="ARBA00022989"/>
    </source>
</evidence>
<evidence type="ECO:0000256" key="8">
    <source>
        <dbReference type="ARBA" id="ARBA00022741"/>
    </source>
</evidence>
<keyword evidence="5" id="KW-0109">Calcium transport</keyword>
<evidence type="ECO:0000256" key="4">
    <source>
        <dbReference type="ARBA" id="ARBA00022475"/>
    </source>
</evidence>
<evidence type="ECO:0000256" key="3">
    <source>
        <dbReference type="ARBA" id="ARBA00012790"/>
    </source>
</evidence>
<dbReference type="Gene3D" id="3.40.50.1000">
    <property type="entry name" value="HAD superfamily/HAD-like"/>
    <property type="match status" value="1"/>
</dbReference>
<evidence type="ECO:0000313" key="17">
    <source>
        <dbReference type="EMBL" id="XCI27598.1"/>
    </source>
</evidence>
<evidence type="ECO:0000256" key="2">
    <source>
        <dbReference type="ARBA" id="ARBA00005675"/>
    </source>
</evidence>
<keyword evidence="13 15" id="KW-0472">Membrane</keyword>
<dbReference type="InterPro" id="IPR008250">
    <property type="entry name" value="ATPase_P-typ_transduc_dom_A_sf"/>
</dbReference>
<feature type="transmembrane region" description="Helical" evidence="15">
    <location>
        <begin position="244"/>
        <end position="264"/>
    </location>
</feature>
<dbReference type="InterPro" id="IPR006068">
    <property type="entry name" value="ATPase_P-typ_cation-transptr_C"/>
</dbReference>
<dbReference type="InterPro" id="IPR044492">
    <property type="entry name" value="P_typ_ATPase_HD_dom"/>
</dbReference>
<dbReference type="Gene3D" id="1.20.1110.10">
    <property type="entry name" value="Calcium-transporting ATPase, transmembrane domain"/>
    <property type="match status" value="1"/>
</dbReference>
<feature type="transmembrane region" description="Helical" evidence="15">
    <location>
        <begin position="694"/>
        <end position="717"/>
    </location>
</feature>
<dbReference type="FunFam" id="3.40.50.1000:FF:000001">
    <property type="entry name" value="Phospholipid-transporting ATPase IC"/>
    <property type="match status" value="1"/>
</dbReference>
<dbReference type="InterPro" id="IPR001757">
    <property type="entry name" value="P_typ_ATPase"/>
</dbReference>
<dbReference type="EMBL" id="CP159485">
    <property type="protein sequence ID" value="XCI27598.1"/>
    <property type="molecule type" value="Genomic_DNA"/>
</dbReference>
<dbReference type="SUPFAM" id="SSF81665">
    <property type="entry name" value="Calcium ATPase, transmembrane domain M"/>
    <property type="match status" value="1"/>
</dbReference>
<keyword evidence="4" id="KW-1003">Cell membrane</keyword>
<dbReference type="GO" id="GO:0005524">
    <property type="term" value="F:ATP binding"/>
    <property type="evidence" value="ECO:0007669"/>
    <property type="project" value="UniProtKB-KW"/>
</dbReference>
<feature type="domain" description="Cation-transporting P-type ATPase N-terminal" evidence="16">
    <location>
        <begin position="3"/>
        <end position="77"/>
    </location>
</feature>
<dbReference type="RefSeq" id="WP_353892176.1">
    <property type="nucleotide sequence ID" value="NZ_CP159485.1"/>
</dbReference>
<comment type="catalytic activity">
    <reaction evidence="14">
        <text>Ca(2+)(in) + ATP + H2O = Ca(2+)(out) + ADP + phosphate + H(+)</text>
        <dbReference type="Rhea" id="RHEA:18105"/>
        <dbReference type="ChEBI" id="CHEBI:15377"/>
        <dbReference type="ChEBI" id="CHEBI:15378"/>
        <dbReference type="ChEBI" id="CHEBI:29108"/>
        <dbReference type="ChEBI" id="CHEBI:30616"/>
        <dbReference type="ChEBI" id="CHEBI:43474"/>
        <dbReference type="ChEBI" id="CHEBI:456216"/>
        <dbReference type="EC" id="7.2.2.10"/>
    </reaction>
</comment>
<dbReference type="FunFam" id="3.40.50.1000:FF:000028">
    <property type="entry name" value="Calcium-transporting P-type ATPase, putative"/>
    <property type="match status" value="1"/>
</dbReference>
<dbReference type="Pfam" id="PF00689">
    <property type="entry name" value="Cation_ATPase_C"/>
    <property type="match status" value="1"/>
</dbReference>
<comment type="similarity">
    <text evidence="2">Belongs to the cation transport ATPase (P-type) (TC 3.A.3) family. Type IIA subfamily.</text>
</comment>
<dbReference type="NCBIfam" id="TIGR01116">
    <property type="entry name" value="ATPase-IIA1_Ca"/>
    <property type="match status" value="1"/>
</dbReference>
<keyword evidence="5" id="KW-0813">Transport</keyword>
<dbReference type="PROSITE" id="PS00154">
    <property type="entry name" value="ATPASE_E1_E2"/>
    <property type="match status" value="1"/>
</dbReference>
<dbReference type="PRINTS" id="PR00119">
    <property type="entry name" value="CATATPASE"/>
</dbReference>
<keyword evidence="10" id="KW-0460">Magnesium</keyword>
<dbReference type="AlphaFoldDB" id="A0AAU8HQK0"/>
<organism evidence="17">
    <name type="scientific">Proteinivorax hydrogeniformans</name>
    <dbReference type="NCBI Taxonomy" id="1826727"/>
    <lineage>
        <taxon>Bacteria</taxon>
        <taxon>Bacillati</taxon>
        <taxon>Bacillota</taxon>
        <taxon>Clostridia</taxon>
        <taxon>Eubacteriales</taxon>
        <taxon>Proteinivoracaceae</taxon>
        <taxon>Proteinivorax</taxon>
    </lineage>
</organism>
<keyword evidence="12 15" id="KW-1133">Transmembrane helix</keyword>
<dbReference type="Gene3D" id="3.40.1110.10">
    <property type="entry name" value="Calcium-transporting ATPase, cytoplasmic domain N"/>
    <property type="match status" value="1"/>
</dbReference>
<dbReference type="InterPro" id="IPR050510">
    <property type="entry name" value="Cation_transp_ATPase_P-type"/>
</dbReference>
<dbReference type="SFLD" id="SFLDG00002">
    <property type="entry name" value="C1.7:_P-type_atpase_like"/>
    <property type="match status" value="1"/>
</dbReference>
<dbReference type="GO" id="GO:0046872">
    <property type="term" value="F:metal ion binding"/>
    <property type="evidence" value="ECO:0007669"/>
    <property type="project" value="UniProtKB-KW"/>
</dbReference>
<evidence type="ECO:0000256" key="13">
    <source>
        <dbReference type="ARBA" id="ARBA00023136"/>
    </source>
</evidence>
<evidence type="ECO:0000256" key="15">
    <source>
        <dbReference type="SAM" id="Phobius"/>
    </source>
</evidence>
<feature type="transmembrane region" description="Helical" evidence="15">
    <location>
        <begin position="57"/>
        <end position="75"/>
    </location>
</feature>
<dbReference type="NCBIfam" id="TIGR01494">
    <property type="entry name" value="ATPase_P-type"/>
    <property type="match status" value="4"/>
</dbReference>
<comment type="subcellular location">
    <subcellularLocation>
        <location evidence="1">Cell membrane</location>
        <topology evidence="1">Multi-pass membrane protein</topology>
    </subcellularLocation>
</comment>
<dbReference type="GO" id="GO:0016887">
    <property type="term" value="F:ATP hydrolysis activity"/>
    <property type="evidence" value="ECO:0007669"/>
    <property type="project" value="InterPro"/>
</dbReference>
<dbReference type="Pfam" id="PF00122">
    <property type="entry name" value="E1-E2_ATPase"/>
    <property type="match status" value="1"/>
</dbReference>
<evidence type="ECO:0000256" key="7">
    <source>
        <dbReference type="ARBA" id="ARBA00022723"/>
    </source>
</evidence>
<dbReference type="InterPro" id="IPR018303">
    <property type="entry name" value="ATPase_P-typ_P_site"/>
</dbReference>
<evidence type="ECO:0000256" key="11">
    <source>
        <dbReference type="ARBA" id="ARBA00022967"/>
    </source>
</evidence>
<dbReference type="InterPro" id="IPR036412">
    <property type="entry name" value="HAD-like_sf"/>
</dbReference>